<dbReference type="EMBL" id="JBCITM010000052">
    <property type="protein sequence ID" value="MEN1762299.1"/>
    <property type="molecule type" value="Genomic_DNA"/>
</dbReference>
<sequence length="97" mass="10840">MGGKVELLILDEPTNGLDPMGIRKMRELFLKLVKEENMTILISSHILNEIQCIADTIGVMVKGTIVEEVPLETIKNKYPNGLEDYFFNIMDGGQSNA</sequence>
<evidence type="ECO:0000313" key="3">
    <source>
        <dbReference type="EMBL" id="MEN1762299.1"/>
    </source>
</evidence>
<dbReference type="Gene3D" id="3.40.50.300">
    <property type="entry name" value="P-loop containing nucleotide triphosphate hydrolases"/>
    <property type="match status" value="1"/>
</dbReference>
<name>A0ABU9VYU9_9CLOT</name>
<organism evidence="3 4">
    <name type="scientific">Anoxynatronum sibiricum</name>
    <dbReference type="NCBI Taxonomy" id="210623"/>
    <lineage>
        <taxon>Bacteria</taxon>
        <taxon>Bacillati</taxon>
        <taxon>Bacillota</taxon>
        <taxon>Clostridia</taxon>
        <taxon>Eubacteriales</taxon>
        <taxon>Clostridiaceae</taxon>
        <taxon>Anoxynatronum</taxon>
    </lineage>
</organism>
<reference evidence="3 4" key="1">
    <citation type="submission" date="2024-04" db="EMBL/GenBank/DDBJ databases">
        <title>Genome sequencing and metabolic network reconstruction of aminoacids and betaine degradation by Anoxynatronum sibiricum.</title>
        <authorList>
            <person name="Detkova E.N."/>
            <person name="Boltjanskaja Y.V."/>
            <person name="Mardanov A.V."/>
            <person name="Kevbrin V."/>
        </authorList>
    </citation>
    <scope>NUCLEOTIDE SEQUENCE [LARGE SCALE GENOMIC DNA]</scope>
    <source>
        <strain evidence="3 4">Z-7981</strain>
    </source>
</reference>
<dbReference type="PANTHER" id="PTHR43335:SF8">
    <property type="entry name" value="ABC TRANSPORTER, ATP-BINDING PROTEIN"/>
    <property type="match status" value="1"/>
</dbReference>
<comment type="caution">
    <text evidence="3">The sequence shown here is derived from an EMBL/GenBank/DDBJ whole genome shotgun (WGS) entry which is preliminary data.</text>
</comment>
<comment type="similarity">
    <text evidence="1">Belongs to the ABC transporter superfamily.</text>
</comment>
<dbReference type="InterPro" id="IPR027417">
    <property type="entry name" value="P-loop_NTPase"/>
</dbReference>
<keyword evidence="2" id="KW-0813">Transport</keyword>
<dbReference type="Proteomes" id="UP001407405">
    <property type="component" value="Unassembled WGS sequence"/>
</dbReference>
<keyword evidence="4" id="KW-1185">Reference proteome</keyword>
<accession>A0ABU9VYU9</accession>
<evidence type="ECO:0000256" key="1">
    <source>
        <dbReference type="ARBA" id="ARBA00005417"/>
    </source>
</evidence>
<dbReference type="PANTHER" id="PTHR43335">
    <property type="entry name" value="ABC TRANSPORTER, ATP-BINDING PROTEIN"/>
    <property type="match status" value="1"/>
</dbReference>
<dbReference type="SUPFAM" id="SSF52540">
    <property type="entry name" value="P-loop containing nucleoside triphosphate hydrolases"/>
    <property type="match status" value="1"/>
</dbReference>
<protein>
    <submittedName>
        <fullName evidence="3">Uncharacterized protein</fullName>
    </submittedName>
</protein>
<proteinExistence type="inferred from homology"/>
<gene>
    <name evidence="3" type="ORF">AAIG11_17710</name>
</gene>
<evidence type="ECO:0000256" key="2">
    <source>
        <dbReference type="ARBA" id="ARBA00022448"/>
    </source>
</evidence>
<evidence type="ECO:0000313" key="4">
    <source>
        <dbReference type="Proteomes" id="UP001407405"/>
    </source>
</evidence>